<protein>
    <recommendedName>
        <fullName evidence="1">DDE-1 domain-containing protein</fullName>
    </recommendedName>
</protein>
<name>A0ABR1IP83_9AGAR</name>
<dbReference type="Proteomes" id="UP001498398">
    <property type="component" value="Unassembled WGS sequence"/>
</dbReference>
<sequence>MDQGVIRAFKAHYRRLFCLRAIERDDADESNIFGINMLEALQMARTAWSKVTPETIRNCWKKSGIAYGSSEVNLSEANTTITITTNDQLIRAWATMRLFLTSPMTLPDAEKALKEIFGNAYDDSKWRPTLTEINDLEPDSEMEPILEKIDTHLKKIPLAPVPQINQTVSTDLTEVETDLMKQVQLLKHRNRIHGRLPTLEELINPIEENDIGEGEFRFGKDADKKIVERVQYEERVKKGEIIEVDDGDDDDEPAPDVSLKVLIETVKALEFQCQTGSIDDPDIAEAAMGLRGHLVKFRGSITKLCNSKAKQARIDDFLQL</sequence>
<organism evidence="2 3">
    <name type="scientific">Marasmiellus scandens</name>
    <dbReference type="NCBI Taxonomy" id="2682957"/>
    <lineage>
        <taxon>Eukaryota</taxon>
        <taxon>Fungi</taxon>
        <taxon>Dikarya</taxon>
        <taxon>Basidiomycota</taxon>
        <taxon>Agaricomycotina</taxon>
        <taxon>Agaricomycetes</taxon>
        <taxon>Agaricomycetidae</taxon>
        <taxon>Agaricales</taxon>
        <taxon>Marasmiineae</taxon>
        <taxon>Omphalotaceae</taxon>
        <taxon>Marasmiellus</taxon>
    </lineage>
</organism>
<dbReference type="InterPro" id="IPR004875">
    <property type="entry name" value="DDE_SF_endonuclease_dom"/>
</dbReference>
<evidence type="ECO:0000313" key="2">
    <source>
        <dbReference type="EMBL" id="KAK7437721.1"/>
    </source>
</evidence>
<dbReference type="EMBL" id="JBANRG010000083">
    <property type="protein sequence ID" value="KAK7437721.1"/>
    <property type="molecule type" value="Genomic_DNA"/>
</dbReference>
<reference evidence="2 3" key="1">
    <citation type="submission" date="2024-01" db="EMBL/GenBank/DDBJ databases">
        <title>A draft genome for the cacao thread blight pathogen Marasmiellus scandens.</title>
        <authorList>
            <person name="Baruah I.K."/>
            <person name="Leung J."/>
            <person name="Bukari Y."/>
            <person name="Amoako-Attah I."/>
            <person name="Meinhardt L.W."/>
            <person name="Bailey B.A."/>
            <person name="Cohen S.P."/>
        </authorList>
    </citation>
    <scope>NUCLEOTIDE SEQUENCE [LARGE SCALE GENOMIC DNA]</scope>
    <source>
        <strain evidence="2 3">GH-19</strain>
    </source>
</reference>
<comment type="caution">
    <text evidence="2">The sequence shown here is derived from an EMBL/GenBank/DDBJ whole genome shotgun (WGS) entry which is preliminary data.</text>
</comment>
<accession>A0ABR1IP83</accession>
<gene>
    <name evidence="2" type="ORF">VKT23_018437</name>
</gene>
<keyword evidence="3" id="KW-1185">Reference proteome</keyword>
<feature type="domain" description="DDE-1" evidence="1">
    <location>
        <begin position="1"/>
        <end position="60"/>
    </location>
</feature>
<dbReference type="Pfam" id="PF03184">
    <property type="entry name" value="DDE_1"/>
    <property type="match status" value="1"/>
</dbReference>
<evidence type="ECO:0000313" key="3">
    <source>
        <dbReference type="Proteomes" id="UP001498398"/>
    </source>
</evidence>
<proteinExistence type="predicted"/>
<evidence type="ECO:0000259" key="1">
    <source>
        <dbReference type="Pfam" id="PF03184"/>
    </source>
</evidence>